<organism evidence="4 5">
    <name type="scientific">Apiospora saccharicola</name>
    <dbReference type="NCBI Taxonomy" id="335842"/>
    <lineage>
        <taxon>Eukaryota</taxon>
        <taxon>Fungi</taxon>
        <taxon>Dikarya</taxon>
        <taxon>Ascomycota</taxon>
        <taxon>Pezizomycotina</taxon>
        <taxon>Sordariomycetes</taxon>
        <taxon>Xylariomycetidae</taxon>
        <taxon>Amphisphaeriales</taxon>
        <taxon>Apiosporaceae</taxon>
        <taxon>Apiospora</taxon>
    </lineage>
</organism>
<dbReference type="InterPro" id="IPR002110">
    <property type="entry name" value="Ankyrin_rpt"/>
</dbReference>
<dbReference type="PANTHER" id="PTHR24189">
    <property type="entry name" value="MYOTROPHIN"/>
    <property type="match status" value="1"/>
</dbReference>
<keyword evidence="5" id="KW-1185">Reference proteome</keyword>
<evidence type="ECO:0000256" key="3">
    <source>
        <dbReference type="PROSITE-ProRule" id="PRU00023"/>
    </source>
</evidence>
<reference evidence="4 5" key="1">
    <citation type="submission" date="2023-01" db="EMBL/GenBank/DDBJ databases">
        <title>Analysis of 21 Apiospora genomes using comparative genomics revels a genus with tremendous synthesis potential of carbohydrate active enzymes and secondary metabolites.</title>
        <authorList>
            <person name="Sorensen T."/>
        </authorList>
    </citation>
    <scope>NUCLEOTIDE SEQUENCE [LARGE SCALE GENOMIC DNA]</scope>
    <source>
        <strain evidence="4 5">CBS 83171</strain>
    </source>
</reference>
<proteinExistence type="predicted"/>
<dbReference type="PANTHER" id="PTHR24189:SF50">
    <property type="entry name" value="ANKYRIN REPEAT AND SOCS BOX PROTEIN 2"/>
    <property type="match status" value="1"/>
</dbReference>
<dbReference type="SMART" id="SM00248">
    <property type="entry name" value="ANK"/>
    <property type="match status" value="3"/>
</dbReference>
<evidence type="ECO:0000313" key="5">
    <source>
        <dbReference type="Proteomes" id="UP001446871"/>
    </source>
</evidence>
<evidence type="ECO:0000256" key="1">
    <source>
        <dbReference type="ARBA" id="ARBA00022737"/>
    </source>
</evidence>
<dbReference type="SUPFAM" id="SSF48403">
    <property type="entry name" value="Ankyrin repeat"/>
    <property type="match status" value="1"/>
</dbReference>
<keyword evidence="2 3" id="KW-0040">ANK repeat</keyword>
<evidence type="ECO:0000256" key="2">
    <source>
        <dbReference type="ARBA" id="ARBA00023043"/>
    </source>
</evidence>
<accession>A0ABR1TLN2</accession>
<gene>
    <name evidence="4" type="ORF">PG996_015586</name>
</gene>
<sequence>MQKALDHAVYEAAYHKHASTLGFLFENGASTTGYGSLLPAALRFPPDPVLLQVMYEHGWDAEQIDKDMARDEIVIKDLTEWLLDHGMDPNLKGRKGLTGIVGDMTPMNAAALGGRTRAYMTTTMDLLHSRGASLGPSVLVNAVGWRSGGTHQPKVLQWLVDHGADVNCAMPSGTSILEAAIAKRNAALVRFLLENGADPDHLGKHTLLDDDDNEGEGRRIMALRYALEMQADEICDILRNHVVPQDRQGA</sequence>
<dbReference type="PROSITE" id="PS50297">
    <property type="entry name" value="ANK_REP_REGION"/>
    <property type="match status" value="1"/>
</dbReference>
<name>A0ABR1TLN2_9PEZI</name>
<protein>
    <recommendedName>
        <fullName evidence="6">Ankyrin</fullName>
    </recommendedName>
</protein>
<dbReference type="Gene3D" id="1.25.40.20">
    <property type="entry name" value="Ankyrin repeat-containing domain"/>
    <property type="match status" value="1"/>
</dbReference>
<dbReference type="InterPro" id="IPR036770">
    <property type="entry name" value="Ankyrin_rpt-contain_sf"/>
</dbReference>
<evidence type="ECO:0000313" key="4">
    <source>
        <dbReference type="EMBL" id="KAK8047522.1"/>
    </source>
</evidence>
<dbReference type="PROSITE" id="PS50088">
    <property type="entry name" value="ANK_REPEAT"/>
    <property type="match status" value="1"/>
</dbReference>
<evidence type="ECO:0008006" key="6">
    <source>
        <dbReference type="Google" id="ProtNLM"/>
    </source>
</evidence>
<dbReference type="InterPro" id="IPR050745">
    <property type="entry name" value="Multifunctional_regulatory"/>
</dbReference>
<dbReference type="Proteomes" id="UP001446871">
    <property type="component" value="Unassembled WGS sequence"/>
</dbReference>
<keyword evidence="1" id="KW-0677">Repeat</keyword>
<feature type="repeat" description="ANK" evidence="3">
    <location>
        <begin position="172"/>
        <end position="204"/>
    </location>
</feature>
<comment type="caution">
    <text evidence="4">The sequence shown here is derived from an EMBL/GenBank/DDBJ whole genome shotgun (WGS) entry which is preliminary data.</text>
</comment>
<dbReference type="EMBL" id="JAQQWM010000009">
    <property type="protein sequence ID" value="KAK8047522.1"/>
    <property type="molecule type" value="Genomic_DNA"/>
</dbReference>